<keyword evidence="3 10" id="KW-0328">Glycosyltransferase</keyword>
<organism evidence="10 11">
    <name type="scientific">Neolewinella aquimaris</name>
    <dbReference type="NCBI Taxonomy" id="1835722"/>
    <lineage>
        <taxon>Bacteria</taxon>
        <taxon>Pseudomonadati</taxon>
        <taxon>Bacteroidota</taxon>
        <taxon>Saprospiria</taxon>
        <taxon>Saprospirales</taxon>
        <taxon>Lewinellaceae</taxon>
        <taxon>Neolewinella</taxon>
    </lineage>
</organism>
<dbReference type="AlphaFoldDB" id="A0A840DX60"/>
<feature type="transmembrane region" description="Helical" evidence="9">
    <location>
        <begin position="348"/>
        <end position="368"/>
    </location>
</feature>
<evidence type="ECO:0000256" key="7">
    <source>
        <dbReference type="ARBA" id="ARBA00022989"/>
    </source>
</evidence>
<dbReference type="GO" id="GO:0012505">
    <property type="term" value="C:endomembrane system"/>
    <property type="evidence" value="ECO:0007669"/>
    <property type="project" value="UniProtKB-SubCell"/>
</dbReference>
<evidence type="ECO:0000256" key="5">
    <source>
        <dbReference type="ARBA" id="ARBA00022692"/>
    </source>
</evidence>
<comment type="subcellular location">
    <subcellularLocation>
        <location evidence="1">Endomembrane system</location>
        <topology evidence="1">Multi-pass membrane protein</topology>
    </subcellularLocation>
    <subcellularLocation>
        <location evidence="2">Endoplasmic reticulum membrane</location>
    </subcellularLocation>
</comment>
<evidence type="ECO:0000256" key="4">
    <source>
        <dbReference type="ARBA" id="ARBA00022679"/>
    </source>
</evidence>
<keyword evidence="4 10" id="KW-0808">Transferase</keyword>
<dbReference type="RefSeq" id="WP_183494043.1">
    <property type="nucleotide sequence ID" value="NZ_JACIFF010000001.1"/>
</dbReference>
<name>A0A840DX60_9BACT</name>
<dbReference type="PANTHER" id="PTHR22760">
    <property type="entry name" value="GLYCOSYLTRANSFERASE"/>
    <property type="match status" value="1"/>
</dbReference>
<feature type="transmembrane region" description="Helical" evidence="9">
    <location>
        <begin position="294"/>
        <end position="310"/>
    </location>
</feature>
<keyword evidence="7 9" id="KW-1133">Transmembrane helix</keyword>
<evidence type="ECO:0000256" key="6">
    <source>
        <dbReference type="ARBA" id="ARBA00022824"/>
    </source>
</evidence>
<sequence length="481" mass="54212">MNKLYVILAGLLFVVTAVFSTGHHQGDEHFQILEFAGYKLGMVETDDLPWEFDDRMRPALQPAIAYVVYRIVGLAGEPNPFTVALLLRLLSGAFTLVVALLLYDRYGRRMSLEVRPWFVLLLLFNWCAYYNGVRFSSENWSGLTAVLGFLAYPLARPTGFHRFTGRGGYSAFVAGICFGLAFLFRYQMGLLIAGFGLWLVVVERERWQNIAVVILGGLTALLLTYPLSYWLYGEWTLPAWNYLTANLIEGKAATYGTRPWYAYPILVFLRGIPPVSLVYLAGAFAFFWYFRRDPVSWMVVAFMVAHSLLARKDVRFLFPLIPLLPVLVAGAATEWQRRRGTAVWRKKWVKGLVAVAWVTNLLLLAIVLTRPAASEIAPAAFVYDSYAEGATLVGPDREILVAEGSTGRYYLRSSHQLALLSSKDHGTCGPAPCLFVTNTREVPSPPGDAVLVFTDRPRWIDAVNVGGWADRQKWWYIYELK</sequence>
<feature type="transmembrane region" description="Helical" evidence="9">
    <location>
        <begin position="209"/>
        <end position="232"/>
    </location>
</feature>
<evidence type="ECO:0000313" key="11">
    <source>
        <dbReference type="Proteomes" id="UP000576209"/>
    </source>
</evidence>
<gene>
    <name evidence="10" type="ORF">GGR28_000405</name>
</gene>
<keyword evidence="6" id="KW-0256">Endoplasmic reticulum</keyword>
<evidence type="ECO:0000256" key="1">
    <source>
        <dbReference type="ARBA" id="ARBA00004127"/>
    </source>
</evidence>
<feature type="transmembrane region" description="Helical" evidence="9">
    <location>
        <begin position="261"/>
        <end position="287"/>
    </location>
</feature>
<dbReference type="Proteomes" id="UP000576209">
    <property type="component" value="Unassembled WGS sequence"/>
</dbReference>
<accession>A0A840DX60</accession>
<protein>
    <submittedName>
        <fullName evidence="10">Phosphatidylinositol glycan class B</fullName>
        <ecNumber evidence="10">2.4.1.-</ecNumber>
    </submittedName>
</protein>
<reference evidence="10 11" key="1">
    <citation type="submission" date="2020-08" db="EMBL/GenBank/DDBJ databases">
        <title>Genomic Encyclopedia of Type Strains, Phase IV (KMG-IV): sequencing the most valuable type-strain genomes for metagenomic binning, comparative biology and taxonomic classification.</title>
        <authorList>
            <person name="Goeker M."/>
        </authorList>
    </citation>
    <scope>NUCLEOTIDE SEQUENCE [LARGE SCALE GENOMIC DNA]</scope>
    <source>
        <strain evidence="10 11">DSM 105137</strain>
    </source>
</reference>
<comment type="caution">
    <text evidence="10">The sequence shown here is derived from an EMBL/GenBank/DDBJ whole genome shotgun (WGS) entry which is preliminary data.</text>
</comment>
<feature type="transmembrane region" description="Helical" evidence="9">
    <location>
        <begin position="169"/>
        <end position="202"/>
    </location>
</feature>
<feature type="transmembrane region" description="Helical" evidence="9">
    <location>
        <begin position="81"/>
        <end position="102"/>
    </location>
</feature>
<dbReference type="InterPro" id="IPR005599">
    <property type="entry name" value="GPI_mannosylTrfase"/>
</dbReference>
<dbReference type="Pfam" id="PF03901">
    <property type="entry name" value="Glyco_transf_22"/>
    <property type="match status" value="1"/>
</dbReference>
<evidence type="ECO:0000256" key="8">
    <source>
        <dbReference type="ARBA" id="ARBA00023136"/>
    </source>
</evidence>
<evidence type="ECO:0000256" key="9">
    <source>
        <dbReference type="SAM" id="Phobius"/>
    </source>
</evidence>
<feature type="transmembrane region" description="Helical" evidence="9">
    <location>
        <begin position="316"/>
        <end position="336"/>
    </location>
</feature>
<dbReference type="GO" id="GO:0000030">
    <property type="term" value="F:mannosyltransferase activity"/>
    <property type="evidence" value="ECO:0007669"/>
    <property type="project" value="TreeGrafter"/>
</dbReference>
<dbReference type="EC" id="2.4.1.-" evidence="10"/>
<feature type="transmembrane region" description="Helical" evidence="9">
    <location>
        <begin position="114"/>
        <end position="132"/>
    </location>
</feature>
<keyword evidence="8 9" id="KW-0472">Membrane</keyword>
<keyword evidence="11" id="KW-1185">Reference proteome</keyword>
<keyword evidence="5 9" id="KW-0812">Transmembrane</keyword>
<evidence type="ECO:0000256" key="2">
    <source>
        <dbReference type="ARBA" id="ARBA00004586"/>
    </source>
</evidence>
<evidence type="ECO:0000256" key="3">
    <source>
        <dbReference type="ARBA" id="ARBA00022676"/>
    </source>
</evidence>
<evidence type="ECO:0000313" key="10">
    <source>
        <dbReference type="EMBL" id="MBB4077804.1"/>
    </source>
</evidence>
<dbReference type="EMBL" id="JACIFF010000001">
    <property type="protein sequence ID" value="MBB4077804.1"/>
    <property type="molecule type" value="Genomic_DNA"/>
</dbReference>
<proteinExistence type="predicted"/>